<sequence length="109" mass="11838">MARTTCPVLPGNSANARATIVFEPTDRDSINDNLHFSPTVIGRMISQMLTVPSEEVDAKIASFADSIIPEMHVTPFLCGCGTVKTYFHFPSMRENSHSIIAPSASPESK</sequence>
<proteinExistence type="predicted"/>
<dbReference type="AlphaFoldDB" id="A0A7C9A282"/>
<reference evidence="1" key="1">
    <citation type="journal article" date="2013" name="J. Plant Res.">
        <title>Effect of fungi and light on seed germination of three Opuntia species from semiarid lands of central Mexico.</title>
        <authorList>
            <person name="Delgado-Sanchez P."/>
            <person name="Jimenez-Bremont J.F."/>
            <person name="Guerrero-Gonzalez Mde L."/>
            <person name="Flores J."/>
        </authorList>
    </citation>
    <scope>NUCLEOTIDE SEQUENCE</scope>
    <source>
        <tissue evidence="1">Cladode</tissue>
    </source>
</reference>
<name>A0A7C9A282_OPUST</name>
<accession>A0A7C9A282</accession>
<organism evidence="1">
    <name type="scientific">Opuntia streptacantha</name>
    <name type="common">Prickly pear cactus</name>
    <name type="synonym">Opuntia cardona</name>
    <dbReference type="NCBI Taxonomy" id="393608"/>
    <lineage>
        <taxon>Eukaryota</taxon>
        <taxon>Viridiplantae</taxon>
        <taxon>Streptophyta</taxon>
        <taxon>Embryophyta</taxon>
        <taxon>Tracheophyta</taxon>
        <taxon>Spermatophyta</taxon>
        <taxon>Magnoliopsida</taxon>
        <taxon>eudicotyledons</taxon>
        <taxon>Gunneridae</taxon>
        <taxon>Pentapetalae</taxon>
        <taxon>Caryophyllales</taxon>
        <taxon>Cactineae</taxon>
        <taxon>Cactaceae</taxon>
        <taxon>Opuntioideae</taxon>
        <taxon>Opuntia</taxon>
    </lineage>
</organism>
<dbReference type="EMBL" id="GISG01197517">
    <property type="protein sequence ID" value="MBA4657638.1"/>
    <property type="molecule type" value="Transcribed_RNA"/>
</dbReference>
<reference evidence="1" key="2">
    <citation type="submission" date="2020-07" db="EMBL/GenBank/DDBJ databases">
        <authorList>
            <person name="Vera ALvarez R."/>
            <person name="Arias-Moreno D.M."/>
            <person name="Jimenez-Jacinto V."/>
            <person name="Jimenez-Bremont J.F."/>
            <person name="Swaminathan K."/>
            <person name="Moose S.P."/>
            <person name="Guerrero-Gonzalez M.L."/>
            <person name="Marino-Ramirez L."/>
            <person name="Landsman D."/>
            <person name="Rodriguez-Kessler M."/>
            <person name="Delgado-Sanchez P."/>
        </authorList>
    </citation>
    <scope>NUCLEOTIDE SEQUENCE</scope>
    <source>
        <tissue evidence="1">Cladode</tissue>
    </source>
</reference>
<evidence type="ECO:0000313" key="1">
    <source>
        <dbReference type="EMBL" id="MBA4657638.1"/>
    </source>
</evidence>
<protein>
    <submittedName>
        <fullName evidence="1">Uncharacterized protein</fullName>
    </submittedName>
</protein>